<proteinExistence type="predicted"/>
<protein>
    <submittedName>
        <fullName evidence="4">Thiol peroxidase</fullName>
        <ecNumber evidence="4">1.11.1.-</ecNumber>
    </submittedName>
</protein>
<keyword evidence="4" id="KW-0560">Oxidoreductase</keyword>
<dbReference type="EMBL" id="SUMF01000001">
    <property type="protein sequence ID" value="TJZ78835.1"/>
    <property type="molecule type" value="Genomic_DNA"/>
</dbReference>
<dbReference type="Proteomes" id="UP000310016">
    <property type="component" value="Unassembled WGS sequence"/>
</dbReference>
<dbReference type="OrthoDB" id="9129617at2"/>
<feature type="domain" description="Redoxin" evidence="3">
    <location>
        <begin position="20"/>
        <end position="160"/>
    </location>
</feature>
<evidence type="ECO:0000313" key="5">
    <source>
        <dbReference type="Proteomes" id="UP000310016"/>
    </source>
</evidence>
<keyword evidence="5" id="KW-1185">Reference proteome</keyword>
<dbReference type="InterPro" id="IPR036249">
    <property type="entry name" value="Thioredoxin-like_sf"/>
</dbReference>
<dbReference type="InterPro" id="IPR013740">
    <property type="entry name" value="Redoxin"/>
</dbReference>
<evidence type="ECO:0000256" key="2">
    <source>
        <dbReference type="ARBA" id="ARBA00023284"/>
    </source>
</evidence>
<dbReference type="GO" id="GO:0004601">
    <property type="term" value="F:peroxidase activity"/>
    <property type="evidence" value="ECO:0007669"/>
    <property type="project" value="UniProtKB-KW"/>
</dbReference>
<name>A0A4U0QBT2_9NEIS</name>
<keyword evidence="2" id="KW-0676">Redox-active center</keyword>
<evidence type="ECO:0000259" key="3">
    <source>
        <dbReference type="Pfam" id="PF08534"/>
    </source>
</evidence>
<reference evidence="4 5" key="1">
    <citation type="submission" date="2019-04" db="EMBL/GenBank/DDBJ databases">
        <title>Chitiniphilus eburnea sp. nov., a novel chitinolytic bacterium isolated from aquaculture sludge.</title>
        <authorList>
            <person name="Sheng M."/>
        </authorList>
    </citation>
    <scope>NUCLEOTIDE SEQUENCE [LARGE SCALE GENOMIC DNA]</scope>
    <source>
        <strain evidence="4 5">HX-2-15</strain>
    </source>
</reference>
<sequence>MATVMLNSTPVSVGGRFPRPGDTASSFMLVDTQLQDVPLSKFWGRRKVIAVVPSVDAAIGLTIARSLEALAPSWDNTVTLLVSVDTPYAMQRLLHQEDFRNFQLLSTLRGRDFHKDYGVMITDIPLSGLMATALIALDVDDTVRYAELVQDINAEPNYEAMSQALIPPPPEQLLEPGITPVA</sequence>
<dbReference type="AlphaFoldDB" id="A0A4U0QBT2"/>
<evidence type="ECO:0000256" key="1">
    <source>
        <dbReference type="ARBA" id="ARBA00023157"/>
    </source>
</evidence>
<comment type="caution">
    <text evidence="4">The sequence shown here is derived from an EMBL/GenBank/DDBJ whole genome shotgun (WGS) entry which is preliminary data.</text>
</comment>
<gene>
    <name evidence="4" type="ORF">FAZ21_00685</name>
</gene>
<dbReference type="InterPro" id="IPR050455">
    <property type="entry name" value="Tpx_Peroxidase_subfamily"/>
</dbReference>
<dbReference type="PANTHER" id="PTHR43110">
    <property type="entry name" value="THIOL PEROXIDASE"/>
    <property type="match status" value="1"/>
</dbReference>
<keyword evidence="4" id="KW-0575">Peroxidase</keyword>
<organism evidence="4 5">
    <name type="scientific">Chitiniphilus eburneus</name>
    <dbReference type="NCBI Taxonomy" id="2571148"/>
    <lineage>
        <taxon>Bacteria</taxon>
        <taxon>Pseudomonadati</taxon>
        <taxon>Pseudomonadota</taxon>
        <taxon>Betaproteobacteria</taxon>
        <taxon>Neisseriales</taxon>
        <taxon>Chitinibacteraceae</taxon>
        <taxon>Chitiniphilus</taxon>
    </lineage>
</organism>
<evidence type="ECO:0000313" key="4">
    <source>
        <dbReference type="EMBL" id="TJZ78835.1"/>
    </source>
</evidence>
<dbReference type="Pfam" id="PF08534">
    <property type="entry name" value="Redoxin"/>
    <property type="match status" value="1"/>
</dbReference>
<dbReference type="PANTHER" id="PTHR43110:SF1">
    <property type="entry name" value="THIOL PEROXIDASE"/>
    <property type="match status" value="1"/>
</dbReference>
<dbReference type="EC" id="1.11.1.-" evidence="4"/>
<dbReference type="SUPFAM" id="SSF52833">
    <property type="entry name" value="Thioredoxin-like"/>
    <property type="match status" value="1"/>
</dbReference>
<keyword evidence="1" id="KW-1015">Disulfide bond</keyword>
<accession>A0A4U0QBT2</accession>
<dbReference type="NCBIfam" id="NF001808">
    <property type="entry name" value="PRK00522.1"/>
    <property type="match status" value="1"/>
</dbReference>
<dbReference type="RefSeq" id="WP_136771350.1">
    <property type="nucleotide sequence ID" value="NZ_CP156074.1"/>
</dbReference>
<dbReference type="Gene3D" id="3.40.30.10">
    <property type="entry name" value="Glutaredoxin"/>
    <property type="match status" value="1"/>
</dbReference>